<organism evidence="17">
    <name type="scientific">uncultured Desulfobacteraceae bacterium</name>
    <dbReference type="NCBI Taxonomy" id="218296"/>
    <lineage>
        <taxon>Bacteria</taxon>
        <taxon>Pseudomonadati</taxon>
        <taxon>Thermodesulfobacteriota</taxon>
        <taxon>Desulfobacteria</taxon>
        <taxon>Desulfobacterales</taxon>
        <taxon>Desulfobacteraceae</taxon>
        <taxon>environmental samples</taxon>
    </lineage>
</organism>
<evidence type="ECO:0000256" key="11">
    <source>
        <dbReference type="ARBA" id="ARBA00022989"/>
    </source>
</evidence>
<dbReference type="InterPro" id="IPR008250">
    <property type="entry name" value="ATPase_P-typ_transduc_dom_A_sf"/>
</dbReference>
<feature type="domain" description="HMA" evidence="16">
    <location>
        <begin position="3"/>
        <end position="69"/>
    </location>
</feature>
<evidence type="ECO:0000256" key="1">
    <source>
        <dbReference type="ARBA" id="ARBA00004651"/>
    </source>
</evidence>
<dbReference type="SFLD" id="SFLDF00027">
    <property type="entry name" value="p-type_atpase"/>
    <property type="match status" value="1"/>
</dbReference>
<evidence type="ECO:0000256" key="8">
    <source>
        <dbReference type="ARBA" id="ARBA00022741"/>
    </source>
</evidence>
<evidence type="ECO:0000256" key="2">
    <source>
        <dbReference type="ARBA" id="ARBA00006024"/>
    </source>
</evidence>
<dbReference type="SUPFAM" id="SSF55008">
    <property type="entry name" value="HMA, heavy metal-associated domain"/>
    <property type="match status" value="1"/>
</dbReference>
<dbReference type="InterPro" id="IPR006121">
    <property type="entry name" value="HMA_dom"/>
</dbReference>
<feature type="transmembrane region" description="Helical" evidence="14">
    <location>
        <begin position="96"/>
        <end position="112"/>
    </location>
</feature>
<dbReference type="InterPro" id="IPR036163">
    <property type="entry name" value="HMA_dom_sf"/>
</dbReference>
<keyword evidence="9 14" id="KW-0067">ATP-binding</keyword>
<dbReference type="EMBL" id="CAACVI010000012">
    <property type="protein sequence ID" value="VEN73892.1"/>
    <property type="molecule type" value="Genomic_DNA"/>
</dbReference>
<keyword evidence="6 14" id="KW-0812">Transmembrane</keyword>
<dbReference type="SUPFAM" id="SSF81653">
    <property type="entry name" value="Calcium ATPase, transduction domain A"/>
    <property type="match status" value="1"/>
</dbReference>
<dbReference type="PROSITE" id="PS00154">
    <property type="entry name" value="ATPASE_E1_E2"/>
    <property type="match status" value="1"/>
</dbReference>
<name>A0A484HHJ8_9BACT</name>
<keyword evidence="12" id="KW-0406">Ion transport</keyword>
<evidence type="ECO:0000256" key="7">
    <source>
        <dbReference type="ARBA" id="ARBA00022723"/>
    </source>
</evidence>
<dbReference type="Gene3D" id="2.70.150.10">
    <property type="entry name" value="Calcium-transporting ATPase, cytoplasmic transduction domain A"/>
    <property type="match status" value="1"/>
</dbReference>
<evidence type="ECO:0000259" key="16">
    <source>
        <dbReference type="PROSITE" id="PS50846"/>
    </source>
</evidence>
<dbReference type="PRINTS" id="PR00119">
    <property type="entry name" value="CATATPASE"/>
</dbReference>
<dbReference type="PANTHER" id="PTHR43520">
    <property type="entry name" value="ATP7, ISOFORM B"/>
    <property type="match status" value="1"/>
</dbReference>
<dbReference type="InterPro" id="IPR027256">
    <property type="entry name" value="P-typ_ATPase_IB"/>
</dbReference>
<reference evidence="17" key="1">
    <citation type="submission" date="2019-01" db="EMBL/GenBank/DDBJ databases">
        <authorList>
            <consortium name="Genoscope - CEA"/>
            <person name="William W."/>
        </authorList>
    </citation>
    <scope>NUCLEOTIDE SEQUENCE</scope>
    <source>
        <strain evidence="17">CR-1</strain>
    </source>
</reference>
<dbReference type="Gene3D" id="3.40.50.1000">
    <property type="entry name" value="HAD superfamily/HAD-like"/>
    <property type="match status" value="1"/>
</dbReference>
<dbReference type="FunFam" id="2.70.150.10:FF:000020">
    <property type="entry name" value="Copper-exporting P-type ATPase A"/>
    <property type="match status" value="1"/>
</dbReference>
<feature type="transmembrane region" description="Helical" evidence="14">
    <location>
        <begin position="685"/>
        <end position="706"/>
    </location>
</feature>
<dbReference type="SUPFAM" id="SSF56784">
    <property type="entry name" value="HAD-like"/>
    <property type="match status" value="1"/>
</dbReference>
<dbReference type="NCBIfam" id="TIGR01494">
    <property type="entry name" value="ATPase_P-type"/>
    <property type="match status" value="1"/>
</dbReference>
<keyword evidence="13 14" id="KW-0472">Membrane</keyword>
<dbReference type="Pfam" id="PF00122">
    <property type="entry name" value="E1-E2_ATPase"/>
    <property type="match status" value="1"/>
</dbReference>
<dbReference type="GO" id="GO:0005524">
    <property type="term" value="F:ATP binding"/>
    <property type="evidence" value="ECO:0007669"/>
    <property type="project" value="UniProtKB-UniRule"/>
</dbReference>
<evidence type="ECO:0000256" key="5">
    <source>
        <dbReference type="ARBA" id="ARBA00022475"/>
    </source>
</evidence>
<dbReference type="CDD" id="cd02094">
    <property type="entry name" value="P-type_ATPase_Cu-like"/>
    <property type="match status" value="1"/>
</dbReference>
<evidence type="ECO:0000313" key="17">
    <source>
        <dbReference type="EMBL" id="VEN73892.1"/>
    </source>
</evidence>
<dbReference type="CDD" id="cd00371">
    <property type="entry name" value="HMA"/>
    <property type="match status" value="1"/>
</dbReference>
<evidence type="ECO:0000256" key="3">
    <source>
        <dbReference type="ARBA" id="ARBA00012517"/>
    </source>
</evidence>
<evidence type="ECO:0000256" key="14">
    <source>
        <dbReference type="RuleBase" id="RU362081"/>
    </source>
</evidence>
<dbReference type="PRINTS" id="PR00943">
    <property type="entry name" value="CUATPASE"/>
</dbReference>
<dbReference type="SUPFAM" id="SSF81665">
    <property type="entry name" value="Calcium ATPase, transmembrane domain M"/>
    <property type="match status" value="1"/>
</dbReference>
<feature type="transmembrane region" description="Helical" evidence="14">
    <location>
        <begin position="124"/>
        <end position="144"/>
    </location>
</feature>
<dbReference type="EC" id="7.2.2.8" evidence="3"/>
<comment type="similarity">
    <text evidence="2 14">Belongs to the cation transport ATPase (P-type) (TC 3.A.3) family. Type IB subfamily.</text>
</comment>
<feature type="region of interest" description="Disordered" evidence="15">
    <location>
        <begin position="264"/>
        <end position="292"/>
    </location>
</feature>
<dbReference type="GO" id="GO:0005886">
    <property type="term" value="C:plasma membrane"/>
    <property type="evidence" value="ECO:0007669"/>
    <property type="project" value="UniProtKB-SubCell"/>
</dbReference>
<sequence length="746" mass="77800">MEKKVSIPISGMTCANCAMNIERALGKTPGVSSAAVNFASEEAGVVYDADAAGVSDLVAAIEKAGFSAILPGEGEDAEDAEARARREEIREQTRKFLVGLVFSLPLFALSMARDFGLTGAWSHAPWVSGLFMALATPVQFYTGWDYYVGAWKNLKNKTANMDTLVAMGSSAAYFYSAALLAAPVLGDHVYFETSAVIITLIKLGKMLESRAKGRAGSAIRKLMDLAPKTAILLTDDGKEKKIPLSAVQKGDVLVIKPGQSVPVDGRAKSGESTVDESMFTGEPVPVDKAEGDPLTGGSINQRGLLVMEAERVGKDTALAGIIKLVRDAQGSKAPIQALADRVAAVFVPVVIGVAFLTFAIWWMASGDFVAAMVRMVAVLVIACPCALGLATPTAIMAGSGKGAEKGVLFKSGQALESAASIDAVALDKTGTLTVGKPALADILPAPGGPSETELLRLAASAEKGSEHPLGEAIVRAAEEKGLALGGMEKFEAVSGHGVSALVEGKAVRVGKPRWLQAPGSSFDVMESDIDRLQRQGKTAMLVETDGRAAGILAVADTLKPDSKEAVSRLLRQNIHVTMITGDNPRTAAAIGAQAGIDDIMAEVRPEDKSARVKSLQEKGMKVAMVGDGINDAPALAAADVGMAIGTGTDVAIETADVILSGGSLTGVPGAIALSRATMRTIRQNLFWAFFYNAALIPLAAGALHSFSSLPMGLRSLHPIMAALAMSLSSVTVVSNSLRLRRFRDEE</sequence>
<keyword evidence="17" id="KW-0378">Hydrolase</keyword>
<dbReference type="SFLD" id="SFLDG00002">
    <property type="entry name" value="C1.7:_P-type_atpase_like"/>
    <property type="match status" value="1"/>
</dbReference>
<dbReference type="NCBIfam" id="TIGR01525">
    <property type="entry name" value="ATPase-IB_hvy"/>
    <property type="match status" value="1"/>
</dbReference>
<dbReference type="InterPro" id="IPR059000">
    <property type="entry name" value="ATPase_P-type_domA"/>
</dbReference>
<keyword evidence="7 14" id="KW-0479">Metal-binding</keyword>
<dbReference type="InterPro" id="IPR036412">
    <property type="entry name" value="HAD-like_sf"/>
</dbReference>
<evidence type="ECO:0000256" key="13">
    <source>
        <dbReference type="ARBA" id="ARBA00023136"/>
    </source>
</evidence>
<evidence type="ECO:0000256" key="4">
    <source>
        <dbReference type="ARBA" id="ARBA00022448"/>
    </source>
</evidence>
<evidence type="ECO:0000256" key="10">
    <source>
        <dbReference type="ARBA" id="ARBA00022967"/>
    </source>
</evidence>
<dbReference type="GO" id="GO:0016887">
    <property type="term" value="F:ATP hydrolysis activity"/>
    <property type="evidence" value="ECO:0007669"/>
    <property type="project" value="InterPro"/>
</dbReference>
<dbReference type="InterPro" id="IPR023298">
    <property type="entry name" value="ATPase_P-typ_TM_dom_sf"/>
</dbReference>
<dbReference type="Gene3D" id="3.30.70.100">
    <property type="match status" value="1"/>
</dbReference>
<protein>
    <recommendedName>
        <fullName evidence="3">P-type Cu(+) transporter</fullName>
        <ecNumber evidence="3">7.2.2.8</ecNumber>
    </recommendedName>
</protein>
<keyword evidence="4" id="KW-0813">Transport</keyword>
<dbReference type="GO" id="GO:0055070">
    <property type="term" value="P:copper ion homeostasis"/>
    <property type="evidence" value="ECO:0007669"/>
    <property type="project" value="TreeGrafter"/>
</dbReference>
<dbReference type="InterPro" id="IPR001757">
    <property type="entry name" value="P_typ_ATPase"/>
</dbReference>
<feature type="transmembrane region" description="Helical" evidence="14">
    <location>
        <begin position="718"/>
        <end position="737"/>
    </location>
</feature>
<dbReference type="InterPro" id="IPR044492">
    <property type="entry name" value="P_typ_ATPase_HD_dom"/>
</dbReference>
<dbReference type="PANTHER" id="PTHR43520:SF8">
    <property type="entry name" value="P-TYPE CU(+) TRANSPORTER"/>
    <property type="match status" value="1"/>
</dbReference>
<feature type="transmembrane region" description="Helical" evidence="14">
    <location>
        <begin position="164"/>
        <end position="182"/>
    </location>
</feature>
<dbReference type="Pfam" id="PF00403">
    <property type="entry name" value="HMA"/>
    <property type="match status" value="1"/>
</dbReference>
<keyword evidence="10" id="KW-1278">Translocase</keyword>
<dbReference type="AlphaFoldDB" id="A0A484HHJ8"/>
<gene>
    <name evidence="17" type="primary">copA</name>
    <name evidence="17" type="ORF">EPICR_20362</name>
</gene>
<dbReference type="GO" id="GO:0140581">
    <property type="term" value="F:P-type monovalent copper transporter activity"/>
    <property type="evidence" value="ECO:0007669"/>
    <property type="project" value="UniProtKB-EC"/>
</dbReference>
<evidence type="ECO:0000256" key="15">
    <source>
        <dbReference type="SAM" id="MobiDB-lite"/>
    </source>
</evidence>
<dbReference type="InterPro" id="IPR023299">
    <property type="entry name" value="ATPase_P-typ_cyto_dom_N"/>
</dbReference>
<dbReference type="GO" id="GO:0005507">
    <property type="term" value="F:copper ion binding"/>
    <property type="evidence" value="ECO:0007669"/>
    <property type="project" value="TreeGrafter"/>
</dbReference>
<feature type="transmembrane region" description="Helical" evidence="14">
    <location>
        <begin position="368"/>
        <end position="391"/>
    </location>
</feature>
<feature type="transmembrane region" description="Helical" evidence="14">
    <location>
        <begin position="342"/>
        <end position="362"/>
    </location>
</feature>
<dbReference type="Pfam" id="PF00702">
    <property type="entry name" value="Hydrolase"/>
    <property type="match status" value="1"/>
</dbReference>
<dbReference type="GO" id="GO:0043682">
    <property type="term" value="F:P-type divalent copper transporter activity"/>
    <property type="evidence" value="ECO:0007669"/>
    <property type="project" value="TreeGrafter"/>
</dbReference>
<dbReference type="Gene3D" id="3.40.1110.10">
    <property type="entry name" value="Calcium-transporting ATPase, cytoplasmic domain N"/>
    <property type="match status" value="1"/>
</dbReference>
<dbReference type="InterPro" id="IPR017969">
    <property type="entry name" value="Heavy-metal-associated_CS"/>
</dbReference>
<proteinExistence type="inferred from homology"/>
<dbReference type="PRINTS" id="PR00942">
    <property type="entry name" value="CUATPASEI"/>
</dbReference>
<dbReference type="GO" id="GO:0060003">
    <property type="term" value="P:copper ion export"/>
    <property type="evidence" value="ECO:0007669"/>
    <property type="project" value="UniProtKB-ARBA"/>
</dbReference>
<evidence type="ECO:0000256" key="6">
    <source>
        <dbReference type="ARBA" id="ARBA00022692"/>
    </source>
</evidence>
<dbReference type="InterPro" id="IPR023214">
    <property type="entry name" value="HAD_sf"/>
</dbReference>
<feature type="transmembrane region" description="Helical" evidence="14">
    <location>
        <begin position="188"/>
        <end position="204"/>
    </location>
</feature>
<dbReference type="InterPro" id="IPR018303">
    <property type="entry name" value="ATPase_P-typ_P_site"/>
</dbReference>
<keyword evidence="11 14" id="KW-1133">Transmembrane helix</keyword>
<dbReference type="PROSITE" id="PS01047">
    <property type="entry name" value="HMA_1"/>
    <property type="match status" value="1"/>
</dbReference>
<dbReference type="NCBIfam" id="TIGR01511">
    <property type="entry name" value="ATPase-IB1_Cu"/>
    <property type="match status" value="1"/>
</dbReference>
<dbReference type="SFLD" id="SFLDS00003">
    <property type="entry name" value="Haloacid_Dehalogenase"/>
    <property type="match status" value="1"/>
</dbReference>
<evidence type="ECO:0000256" key="12">
    <source>
        <dbReference type="ARBA" id="ARBA00023065"/>
    </source>
</evidence>
<evidence type="ECO:0000256" key="9">
    <source>
        <dbReference type="ARBA" id="ARBA00022840"/>
    </source>
</evidence>
<keyword evidence="8 14" id="KW-0547">Nucleotide-binding</keyword>
<comment type="subcellular location">
    <subcellularLocation>
        <location evidence="1">Cell membrane</location>
        <topology evidence="1">Multi-pass membrane protein</topology>
    </subcellularLocation>
</comment>
<accession>A0A484HHJ8</accession>
<keyword evidence="5 14" id="KW-1003">Cell membrane</keyword>
<dbReference type="PROSITE" id="PS50846">
    <property type="entry name" value="HMA_2"/>
    <property type="match status" value="1"/>
</dbReference>
<dbReference type="FunFam" id="3.30.70.100:FF:000005">
    <property type="entry name" value="Copper-exporting P-type ATPase A"/>
    <property type="match status" value="1"/>
</dbReference>